<dbReference type="InParanoid" id="A0A2P6NZC4"/>
<dbReference type="SMART" id="SM01406">
    <property type="entry name" value="PAPA-1"/>
    <property type="match status" value="1"/>
</dbReference>
<dbReference type="InterPro" id="IPR006880">
    <property type="entry name" value="INO80B_C"/>
</dbReference>
<dbReference type="PANTHER" id="PTHR21561">
    <property type="entry name" value="INO80 COMPLEX SUBUNIT B"/>
    <property type="match status" value="1"/>
</dbReference>
<dbReference type="AlphaFoldDB" id="A0A2P6NZC4"/>
<proteinExistence type="predicted"/>
<comment type="caution">
    <text evidence="3">The sequence shown here is derived from an EMBL/GenBank/DDBJ whole genome shotgun (WGS) entry which is preliminary data.</text>
</comment>
<feature type="domain" description="INO80 complex subunit B-like conserved region" evidence="2">
    <location>
        <begin position="180"/>
        <end position="285"/>
    </location>
</feature>
<accession>A0A2P6NZC4</accession>
<dbReference type="GO" id="GO:0031011">
    <property type="term" value="C:Ino80 complex"/>
    <property type="evidence" value="ECO:0007669"/>
    <property type="project" value="InterPro"/>
</dbReference>
<evidence type="ECO:0000259" key="2">
    <source>
        <dbReference type="SMART" id="SM01406"/>
    </source>
</evidence>
<dbReference type="EMBL" id="MDYQ01000004">
    <property type="protein sequence ID" value="PRP89325.1"/>
    <property type="molecule type" value="Genomic_DNA"/>
</dbReference>
<evidence type="ECO:0000256" key="1">
    <source>
        <dbReference type="SAM" id="MobiDB-lite"/>
    </source>
</evidence>
<feature type="compositionally biased region" description="Acidic residues" evidence="1">
    <location>
        <begin position="43"/>
        <end position="72"/>
    </location>
</feature>
<reference evidence="3 4" key="1">
    <citation type="journal article" date="2018" name="Genome Biol. Evol.">
        <title>Multiple Roots of Fruiting Body Formation in Amoebozoa.</title>
        <authorList>
            <person name="Hillmann F."/>
            <person name="Forbes G."/>
            <person name="Novohradska S."/>
            <person name="Ferling I."/>
            <person name="Riege K."/>
            <person name="Groth M."/>
            <person name="Westermann M."/>
            <person name="Marz M."/>
            <person name="Spaller T."/>
            <person name="Winckler T."/>
            <person name="Schaap P."/>
            <person name="Glockner G."/>
        </authorList>
    </citation>
    <scope>NUCLEOTIDE SEQUENCE [LARGE SCALE GENOMIC DNA]</scope>
    <source>
        <strain evidence="3 4">Jena</strain>
    </source>
</reference>
<name>A0A2P6NZC4_9EUKA</name>
<feature type="compositionally biased region" description="Polar residues" evidence="1">
    <location>
        <begin position="14"/>
        <end position="32"/>
    </location>
</feature>
<sequence>MSGSGKLSIKLKLNGQTTGSHIVEAPTQSWTSRRQKKMRVESSSEEEDPSIQEEPEEMEEEEEIEDEEEEESSPLKPSKTTTAIEDQSEANSKDSMDSSSRDNVSDSRPVSSRRRKREAPVPEEDPSAQSFKPTRVSARQRLARGETTEDGVEDVGTMQDLLSLPLTRNYSKKKTKTKEETDEARAAKLQRRKEQSLRAVENEKNQAIEKLLNRGKKGKKNKSKAQPEEVQVEVVESVEQQNGEISEVVVTKTVPVAEVVKPLAYNRVRYVSNRQGSFLTVPSGLSLPFLKSS</sequence>
<dbReference type="Proteomes" id="UP000241769">
    <property type="component" value="Unassembled WGS sequence"/>
</dbReference>
<organism evidence="3 4">
    <name type="scientific">Planoprotostelium fungivorum</name>
    <dbReference type="NCBI Taxonomy" id="1890364"/>
    <lineage>
        <taxon>Eukaryota</taxon>
        <taxon>Amoebozoa</taxon>
        <taxon>Evosea</taxon>
        <taxon>Variosea</taxon>
        <taxon>Cavosteliida</taxon>
        <taxon>Cavosteliaceae</taxon>
        <taxon>Planoprotostelium</taxon>
    </lineage>
</organism>
<keyword evidence="4" id="KW-1185">Reference proteome</keyword>
<dbReference type="InterPro" id="IPR029523">
    <property type="entry name" value="INO80B/Ies2"/>
</dbReference>
<dbReference type="Pfam" id="PF04795">
    <property type="entry name" value="PAPA-1"/>
    <property type="match status" value="1"/>
</dbReference>
<feature type="compositionally biased region" description="Basic and acidic residues" evidence="1">
    <location>
        <begin position="91"/>
        <end position="105"/>
    </location>
</feature>
<evidence type="ECO:0000313" key="3">
    <source>
        <dbReference type="EMBL" id="PRP89325.1"/>
    </source>
</evidence>
<gene>
    <name evidence="3" type="ORF">PROFUN_02199</name>
</gene>
<dbReference type="PANTHER" id="PTHR21561:SF12">
    <property type="entry name" value="INO80 COMPLEX SUBUNIT B"/>
    <property type="match status" value="1"/>
</dbReference>
<protein>
    <recommendedName>
        <fullName evidence="2">INO80 complex subunit B-like conserved region domain-containing protein</fullName>
    </recommendedName>
</protein>
<evidence type="ECO:0000313" key="4">
    <source>
        <dbReference type="Proteomes" id="UP000241769"/>
    </source>
</evidence>
<feature type="region of interest" description="Disordered" evidence="1">
    <location>
        <begin position="1"/>
        <end position="202"/>
    </location>
</feature>
<dbReference type="GO" id="GO:0006338">
    <property type="term" value="P:chromatin remodeling"/>
    <property type="evidence" value="ECO:0007669"/>
    <property type="project" value="InterPro"/>
</dbReference>
<feature type="compositionally biased region" description="Basic and acidic residues" evidence="1">
    <location>
        <begin position="177"/>
        <end position="202"/>
    </location>
</feature>